<dbReference type="SUPFAM" id="SSF52343">
    <property type="entry name" value="Ferredoxin reductase-like, C-terminal NADP-linked domain"/>
    <property type="match status" value="1"/>
</dbReference>
<organism evidence="2">
    <name type="scientific">human gut metagenome</name>
    <dbReference type="NCBI Taxonomy" id="408170"/>
    <lineage>
        <taxon>unclassified sequences</taxon>
        <taxon>metagenomes</taxon>
        <taxon>organismal metagenomes</taxon>
    </lineage>
</organism>
<dbReference type="InterPro" id="IPR039261">
    <property type="entry name" value="FNR_nucleotide-bd"/>
</dbReference>
<dbReference type="PANTHER" id="PTHR43513:SF3">
    <property type="entry name" value="DIHYDROOROTATE DEHYDROGENASE B (NAD(+)), ELECTRON TRANSFER SUBUNIT-RELATED"/>
    <property type="match status" value="1"/>
</dbReference>
<reference evidence="2" key="1">
    <citation type="journal article" date="2013" name="Environ. Microbiol.">
        <title>Microbiota from the distal guts of lean and obese adolescents exhibit partial functional redundancy besides clear differences in community structure.</title>
        <authorList>
            <person name="Ferrer M."/>
            <person name="Ruiz A."/>
            <person name="Lanza F."/>
            <person name="Haange S.B."/>
            <person name="Oberbach A."/>
            <person name="Till H."/>
            <person name="Bargiela R."/>
            <person name="Campoy C."/>
            <person name="Segura M.T."/>
            <person name="Richter M."/>
            <person name="von Bergen M."/>
            <person name="Seifert J."/>
            <person name="Suarez A."/>
        </authorList>
    </citation>
    <scope>NUCLEOTIDE SEQUENCE</scope>
</reference>
<feature type="domain" description="Dihydroorotate dehydrogenase electron transfer subunit iron-sulphur cluster binding" evidence="1">
    <location>
        <begin position="44"/>
        <end position="78"/>
    </location>
</feature>
<dbReference type="Pfam" id="PF10418">
    <property type="entry name" value="DHODB_Fe-S_bind"/>
    <property type="match status" value="1"/>
</dbReference>
<proteinExistence type="predicted"/>
<accession>K1T7R9</accession>
<dbReference type="Gene3D" id="3.40.50.80">
    <property type="entry name" value="Nucleotide-binding domain of ferredoxin-NADP reductase (FNR) module"/>
    <property type="match status" value="1"/>
</dbReference>
<gene>
    <name evidence="2" type="ORF">LEA_08407</name>
</gene>
<evidence type="ECO:0000259" key="1">
    <source>
        <dbReference type="Pfam" id="PF10418"/>
    </source>
</evidence>
<sequence length="123" mass="13849">LEKAKAEGQQYDHCICIGPLPMMKFVCQITKEYGVATMVDMNCIMIDGSGMCGGCRLTVDGKMKFTCVDGPEFDGHLVDFDEAIARSKIYEAQEQKVFERRHHYCNLQAMADAEEAAQKKEEK</sequence>
<dbReference type="PANTHER" id="PTHR43513">
    <property type="entry name" value="DIHYDROOROTATE DEHYDROGENASE B (NAD(+)), ELECTRON TRANSFER SUBUNIT"/>
    <property type="match status" value="1"/>
</dbReference>
<name>K1T7R9_9ZZZZ</name>
<dbReference type="AlphaFoldDB" id="K1T7R9"/>
<feature type="non-terminal residue" evidence="2">
    <location>
        <position position="1"/>
    </location>
</feature>
<evidence type="ECO:0000313" key="2">
    <source>
        <dbReference type="EMBL" id="EKC69217.1"/>
    </source>
</evidence>
<dbReference type="EMBL" id="AJWY01005590">
    <property type="protein sequence ID" value="EKC69217.1"/>
    <property type="molecule type" value="Genomic_DNA"/>
</dbReference>
<dbReference type="InterPro" id="IPR050353">
    <property type="entry name" value="PyrK_electron_transfer"/>
</dbReference>
<comment type="caution">
    <text evidence="2">The sequence shown here is derived from an EMBL/GenBank/DDBJ whole genome shotgun (WGS) entry which is preliminary data.</text>
</comment>
<dbReference type="InterPro" id="IPR019480">
    <property type="entry name" value="Dihydroorotate_DH_Fe-S-bd"/>
</dbReference>
<protein>
    <submittedName>
        <fullName evidence="2">Oxidoreductase FAD/NAD(P)-binding domain protein</fullName>
    </submittedName>
</protein>